<dbReference type="InterPro" id="IPR042185">
    <property type="entry name" value="Serpin_sf_2"/>
</dbReference>
<evidence type="ECO:0000256" key="1">
    <source>
        <dbReference type="ARBA" id="ARBA00009500"/>
    </source>
</evidence>
<evidence type="ECO:0000256" key="3">
    <source>
        <dbReference type="ARBA" id="ARBA00022900"/>
    </source>
</evidence>
<evidence type="ECO:0000256" key="2">
    <source>
        <dbReference type="ARBA" id="ARBA00022690"/>
    </source>
</evidence>
<dbReference type="InterPro" id="IPR023796">
    <property type="entry name" value="Serpin_dom"/>
</dbReference>
<accession>A0A7R8ZRL8</accession>
<feature type="non-terminal residue" evidence="5">
    <location>
        <position position="1"/>
    </location>
</feature>
<dbReference type="PANTHER" id="PTHR11461:SF211">
    <property type="entry name" value="GH10112P-RELATED"/>
    <property type="match status" value="1"/>
</dbReference>
<dbReference type="GO" id="GO:0004867">
    <property type="term" value="F:serine-type endopeptidase inhibitor activity"/>
    <property type="evidence" value="ECO:0007669"/>
    <property type="project" value="UniProtKB-KW"/>
</dbReference>
<dbReference type="SMART" id="SM00093">
    <property type="entry name" value="SERPIN"/>
    <property type="match status" value="1"/>
</dbReference>
<name>A0A7R8ZRL8_9CRUS</name>
<dbReference type="PANTHER" id="PTHR11461">
    <property type="entry name" value="SERINE PROTEASE INHIBITOR, SERPIN"/>
    <property type="match status" value="1"/>
</dbReference>
<dbReference type="SUPFAM" id="SSF56574">
    <property type="entry name" value="Serpins"/>
    <property type="match status" value="1"/>
</dbReference>
<dbReference type="InterPro" id="IPR042178">
    <property type="entry name" value="Serpin_sf_1"/>
</dbReference>
<comment type="similarity">
    <text evidence="1 4">Belongs to the serpin family.</text>
</comment>
<keyword evidence="2" id="KW-0646">Protease inhibitor</keyword>
<proteinExistence type="inferred from homology"/>
<dbReference type="AlphaFoldDB" id="A0A7R8ZRL8"/>
<evidence type="ECO:0000256" key="4">
    <source>
        <dbReference type="RuleBase" id="RU000411"/>
    </source>
</evidence>
<dbReference type="Gene3D" id="3.30.497.10">
    <property type="entry name" value="Antithrombin, subunit I, domain 2"/>
    <property type="match status" value="1"/>
</dbReference>
<gene>
    <name evidence="5" type="ORF">CTOB1V02_LOCUS12239</name>
</gene>
<dbReference type="GO" id="GO:0005615">
    <property type="term" value="C:extracellular space"/>
    <property type="evidence" value="ECO:0007669"/>
    <property type="project" value="InterPro"/>
</dbReference>
<protein>
    <submittedName>
        <fullName evidence="5">Uncharacterized protein</fullName>
    </submittedName>
</protein>
<dbReference type="InterPro" id="IPR000215">
    <property type="entry name" value="Serpin_fam"/>
</dbReference>
<sequence length="299" mass="34082">MEEKLGWKDKDVSALMKGTQTELSTNDVEDINLTEELRSFTINSVNRVYVDKTITLKRSYNETLLDFEADGILTDFSSQPERARIQINEYVEQKTNNLIKDLFSPSDITSDTRLAIVNALYFKAAWETPFPTASTEKKIFKTAINEEVRVPFMTADSSFKYRKSKFFGAQVFSFYLRLRILGAQILQIPYKNPEISFTVILPEEGVDLLGIEFRLTTEVIDREESEMAYQRVLLSMPKFKLEEKTDLEDSLTKLGLDDLFNEPDLRGITESNTPLKVSSFAHKAFISVDEKGTEAAAAT</sequence>
<evidence type="ECO:0000313" key="5">
    <source>
        <dbReference type="EMBL" id="CAD7234423.1"/>
    </source>
</evidence>
<organism evidence="5">
    <name type="scientific">Cyprideis torosa</name>
    <dbReference type="NCBI Taxonomy" id="163714"/>
    <lineage>
        <taxon>Eukaryota</taxon>
        <taxon>Metazoa</taxon>
        <taxon>Ecdysozoa</taxon>
        <taxon>Arthropoda</taxon>
        <taxon>Crustacea</taxon>
        <taxon>Oligostraca</taxon>
        <taxon>Ostracoda</taxon>
        <taxon>Podocopa</taxon>
        <taxon>Podocopida</taxon>
        <taxon>Cytherocopina</taxon>
        <taxon>Cytheroidea</taxon>
        <taxon>Cytherideidae</taxon>
        <taxon>Cyprideis</taxon>
    </lineage>
</organism>
<dbReference type="EMBL" id="OB668658">
    <property type="protein sequence ID" value="CAD7234423.1"/>
    <property type="molecule type" value="Genomic_DNA"/>
</dbReference>
<reference evidence="5" key="1">
    <citation type="submission" date="2020-11" db="EMBL/GenBank/DDBJ databases">
        <authorList>
            <person name="Tran Van P."/>
        </authorList>
    </citation>
    <scope>NUCLEOTIDE SEQUENCE</scope>
</reference>
<dbReference type="CDD" id="cd00172">
    <property type="entry name" value="serpin"/>
    <property type="match status" value="1"/>
</dbReference>
<dbReference type="Gene3D" id="2.30.39.10">
    <property type="entry name" value="Alpha-1-antitrypsin, domain 1"/>
    <property type="match status" value="1"/>
</dbReference>
<keyword evidence="3" id="KW-0722">Serine protease inhibitor</keyword>
<dbReference type="InterPro" id="IPR036186">
    <property type="entry name" value="Serpin_sf"/>
</dbReference>
<dbReference type="OrthoDB" id="671595at2759"/>
<dbReference type="Pfam" id="PF00079">
    <property type="entry name" value="Serpin"/>
    <property type="match status" value="1"/>
</dbReference>